<feature type="compositionally biased region" description="Low complexity" evidence="1">
    <location>
        <begin position="382"/>
        <end position="396"/>
    </location>
</feature>
<organism evidence="2 3">
    <name type="scientific">Tigriopus californicus</name>
    <name type="common">Marine copepod</name>
    <dbReference type="NCBI Taxonomy" id="6832"/>
    <lineage>
        <taxon>Eukaryota</taxon>
        <taxon>Metazoa</taxon>
        <taxon>Ecdysozoa</taxon>
        <taxon>Arthropoda</taxon>
        <taxon>Crustacea</taxon>
        <taxon>Multicrustacea</taxon>
        <taxon>Hexanauplia</taxon>
        <taxon>Copepoda</taxon>
        <taxon>Harpacticoida</taxon>
        <taxon>Harpacticidae</taxon>
        <taxon>Tigriopus</taxon>
    </lineage>
</organism>
<accession>A0A553P086</accession>
<feature type="compositionally biased region" description="Polar residues" evidence="1">
    <location>
        <begin position="488"/>
        <end position="500"/>
    </location>
</feature>
<dbReference type="OrthoDB" id="10623370at2759"/>
<feature type="compositionally biased region" description="Low complexity" evidence="1">
    <location>
        <begin position="586"/>
        <end position="607"/>
    </location>
</feature>
<protein>
    <submittedName>
        <fullName evidence="2">Uncharacterized protein</fullName>
    </submittedName>
</protein>
<proteinExistence type="predicted"/>
<gene>
    <name evidence="2" type="ORF">TCAL_15030</name>
</gene>
<keyword evidence="3" id="KW-1185">Reference proteome</keyword>
<feature type="compositionally biased region" description="Low complexity" evidence="1">
    <location>
        <begin position="444"/>
        <end position="459"/>
    </location>
</feature>
<reference evidence="2 3" key="1">
    <citation type="journal article" date="2018" name="Nat. Ecol. Evol.">
        <title>Genomic signatures of mitonuclear coevolution across populations of Tigriopus californicus.</title>
        <authorList>
            <person name="Barreto F.S."/>
            <person name="Watson E.T."/>
            <person name="Lima T.G."/>
            <person name="Willett C.S."/>
            <person name="Edmands S."/>
            <person name="Li W."/>
            <person name="Burton R.S."/>
        </authorList>
    </citation>
    <scope>NUCLEOTIDE SEQUENCE [LARGE SCALE GENOMIC DNA]</scope>
    <source>
        <strain evidence="2 3">San Diego</strain>
    </source>
</reference>
<sequence length="607" mass="67098">MVLANASLHGGGQPDLPIYYKEIPEKRRVSRFCIKPVETYQPRGGGTNGNSSNGTATDKRGEAINVQVVRGKTNTFIHLDEDEAKKVRKHGDEVLKKLQKIHKSVIWNFLIGRSFVDKIQKGKQGTEEINLDHDENSEFDALNPKTWSEDSTDFLASLLKASEFPYDGYVVLFCVANDLRDGSVDYDELAWELEKCLTYHYVQTKGQLIMNEEAIMSRKGLDPVSRKTKTPGRKKSGYCIFLAYQLLDSVTQDQIVGEAINKYVDIGQKKKLLLSALTEEKLFPQNDERLRKNIKEMKEFMSKEHLDLVYKIGSIKDAESLEMVVQFLNLVGKGPKDRNSGFMGLPQFLSFLSSNKDDTNGSMPGMARSNSRMSNLASPKVQTRSTLPRPSSSRQSVQGLPSSRKPSIATSNQTFSISSRSTTPETPRKLSGESLGHSQRKESSLPSIPSSGSGSSTPETLRRQEHQASTSRHPPKPMSSLPKRNAAKTASPSPIKTNGTRPRPIPTTRNVAHGRKTASESPRGTPPKVGSARSSVNGDNSNRNSPSSSLTNSPRMSKSVGPRRGSRQTPPPGKIITRDDLRRMNRSYPSSKSKPSGSFSRTSIPMS</sequence>
<dbReference type="EMBL" id="VCGU01000009">
    <property type="protein sequence ID" value="TRY71101.1"/>
    <property type="molecule type" value="Genomic_DNA"/>
</dbReference>
<dbReference type="STRING" id="6832.A0A553P086"/>
<evidence type="ECO:0000256" key="1">
    <source>
        <dbReference type="SAM" id="MobiDB-lite"/>
    </source>
</evidence>
<evidence type="ECO:0000313" key="3">
    <source>
        <dbReference type="Proteomes" id="UP000318571"/>
    </source>
</evidence>
<feature type="compositionally biased region" description="Polar residues" evidence="1">
    <location>
        <begin position="532"/>
        <end position="556"/>
    </location>
</feature>
<dbReference type="Proteomes" id="UP000318571">
    <property type="component" value="Chromosome 9"/>
</dbReference>
<name>A0A553P086_TIGCA</name>
<feature type="compositionally biased region" description="Polar residues" evidence="1">
    <location>
        <begin position="397"/>
        <end position="425"/>
    </location>
</feature>
<dbReference type="AlphaFoldDB" id="A0A553P086"/>
<feature type="region of interest" description="Disordered" evidence="1">
    <location>
        <begin position="40"/>
        <end position="60"/>
    </location>
</feature>
<comment type="caution">
    <text evidence="2">The sequence shown here is derived from an EMBL/GenBank/DDBJ whole genome shotgun (WGS) entry which is preliminary data.</text>
</comment>
<evidence type="ECO:0000313" key="2">
    <source>
        <dbReference type="EMBL" id="TRY71101.1"/>
    </source>
</evidence>
<feature type="compositionally biased region" description="Polar residues" evidence="1">
    <location>
        <begin position="368"/>
        <end position="381"/>
    </location>
</feature>
<feature type="region of interest" description="Disordered" evidence="1">
    <location>
        <begin position="356"/>
        <end position="607"/>
    </location>
</feature>